<evidence type="ECO:0000259" key="11">
    <source>
        <dbReference type="Pfam" id="PF12019"/>
    </source>
</evidence>
<dbReference type="SUPFAM" id="SSF54523">
    <property type="entry name" value="Pili subunits"/>
    <property type="match status" value="1"/>
</dbReference>
<reference evidence="12" key="1">
    <citation type="submission" date="2015-09" db="EMBL/GenBank/DDBJ databases">
        <title>Draft Genome Sequences of Two Novel Amoeba-resistant Intranuclear Bacteria, Candidatus Berkiella cookevillensis and Candidatus Berkiella aquae.</title>
        <authorList>
            <person name="Mehari Y.T."/>
            <person name="Arivett B.A."/>
            <person name="Farone A.L."/>
            <person name="Gunderson J.H."/>
            <person name="Farone M.B."/>
        </authorList>
    </citation>
    <scope>NUCLEOTIDE SEQUENCE [LARGE SCALE GENOMIC DNA]</scope>
    <source>
        <strain evidence="12">CC99</strain>
    </source>
</reference>
<keyword evidence="4" id="KW-0488">Methylation</keyword>
<dbReference type="NCBIfam" id="TIGR02532">
    <property type="entry name" value="IV_pilin_GFxxxE"/>
    <property type="match status" value="1"/>
</dbReference>
<proteinExistence type="inferred from homology"/>
<dbReference type="EMBL" id="LKHV02000001">
    <property type="protein sequence ID" value="MCS5709481.1"/>
    <property type="molecule type" value="Genomic_DNA"/>
</dbReference>
<evidence type="ECO:0000256" key="10">
    <source>
        <dbReference type="ARBA" id="ARBA00030775"/>
    </source>
</evidence>
<dbReference type="Proteomes" id="UP000051494">
    <property type="component" value="Unassembled WGS sequence"/>
</dbReference>
<evidence type="ECO:0000313" key="14">
    <source>
        <dbReference type="Proteomes" id="UP000051494"/>
    </source>
</evidence>
<keyword evidence="3" id="KW-1003">Cell membrane</keyword>
<evidence type="ECO:0000256" key="7">
    <source>
        <dbReference type="ARBA" id="ARBA00022989"/>
    </source>
</evidence>
<evidence type="ECO:0000256" key="5">
    <source>
        <dbReference type="ARBA" id="ARBA00022519"/>
    </source>
</evidence>
<dbReference type="STRING" id="437022.CC99x_01131"/>
<evidence type="ECO:0000256" key="4">
    <source>
        <dbReference type="ARBA" id="ARBA00022481"/>
    </source>
</evidence>
<keyword evidence="8" id="KW-0472">Membrane</keyword>
<evidence type="ECO:0000256" key="1">
    <source>
        <dbReference type="ARBA" id="ARBA00004377"/>
    </source>
</evidence>
<dbReference type="Pfam" id="PF07963">
    <property type="entry name" value="N_methyl"/>
    <property type="match status" value="1"/>
</dbReference>
<dbReference type="Gene3D" id="3.55.40.10">
    <property type="entry name" value="minor pseudopilin epsh domain"/>
    <property type="match status" value="1"/>
</dbReference>
<organism evidence="12">
    <name type="scientific">Candidatus Berkiella cookevillensis</name>
    <dbReference type="NCBI Taxonomy" id="437022"/>
    <lineage>
        <taxon>Bacteria</taxon>
        <taxon>Pseudomonadati</taxon>
        <taxon>Pseudomonadota</taxon>
        <taxon>Gammaproteobacteria</taxon>
        <taxon>Candidatus Berkiellales</taxon>
        <taxon>Candidatus Berkiellaceae</taxon>
        <taxon>Candidatus Berkiella</taxon>
    </lineage>
</organism>
<dbReference type="GO" id="GO:0005886">
    <property type="term" value="C:plasma membrane"/>
    <property type="evidence" value="ECO:0007669"/>
    <property type="project" value="UniProtKB-SubCell"/>
</dbReference>
<protein>
    <recommendedName>
        <fullName evidence="2">Type II secretion system protein H</fullName>
    </recommendedName>
    <alternativeName>
        <fullName evidence="10">General secretion pathway protein H</fullName>
    </alternativeName>
</protein>
<dbReference type="GO" id="GO:0015627">
    <property type="term" value="C:type II protein secretion system complex"/>
    <property type="evidence" value="ECO:0007669"/>
    <property type="project" value="InterPro"/>
</dbReference>
<dbReference type="InterPro" id="IPR012902">
    <property type="entry name" value="N_methyl_site"/>
</dbReference>
<evidence type="ECO:0000313" key="12">
    <source>
        <dbReference type="EMBL" id="KRG19132.1"/>
    </source>
</evidence>
<dbReference type="InterPro" id="IPR022346">
    <property type="entry name" value="T2SS_GspH"/>
</dbReference>
<dbReference type="EMBL" id="LKHV01000004">
    <property type="protein sequence ID" value="KRG19132.1"/>
    <property type="molecule type" value="Genomic_DNA"/>
</dbReference>
<gene>
    <name evidence="13" type="ORF">CC99x_011300</name>
    <name evidence="12" type="ORF">CC99x_01131</name>
</gene>
<dbReference type="OrthoDB" id="2313614at2"/>
<evidence type="ECO:0000256" key="9">
    <source>
        <dbReference type="ARBA" id="ARBA00025772"/>
    </source>
</evidence>
<evidence type="ECO:0000256" key="6">
    <source>
        <dbReference type="ARBA" id="ARBA00022692"/>
    </source>
</evidence>
<keyword evidence="14" id="KW-1185">Reference proteome</keyword>
<dbReference type="Pfam" id="PF12019">
    <property type="entry name" value="GspH"/>
    <property type="match status" value="1"/>
</dbReference>
<keyword evidence="6" id="KW-0812">Transmembrane</keyword>
<dbReference type="AlphaFoldDB" id="A0A0Q9YF30"/>
<accession>A0A0Q9YF30</accession>
<evidence type="ECO:0000256" key="3">
    <source>
        <dbReference type="ARBA" id="ARBA00022475"/>
    </source>
</evidence>
<dbReference type="GO" id="GO:0015628">
    <property type="term" value="P:protein secretion by the type II secretion system"/>
    <property type="evidence" value="ECO:0007669"/>
    <property type="project" value="InterPro"/>
</dbReference>
<evidence type="ECO:0000256" key="8">
    <source>
        <dbReference type="ARBA" id="ARBA00023136"/>
    </source>
</evidence>
<reference evidence="13" key="3">
    <citation type="submission" date="2021-06" db="EMBL/GenBank/DDBJ databases">
        <title>Genomic Description and Analysis of Intracellular Bacteria, Candidatus Berkiella cookevillensis and Candidatus Berkiella aquae.</title>
        <authorList>
            <person name="Kidane D.T."/>
            <person name="Mehari Y.T."/>
            <person name="Rice F.C."/>
            <person name="Arivett B.A."/>
            <person name="Farone A.L."/>
            <person name="Berk S.G."/>
            <person name="Farone M.B."/>
        </authorList>
    </citation>
    <scope>NUCLEOTIDE SEQUENCE</scope>
    <source>
        <strain evidence="13">CC99</strain>
    </source>
</reference>
<dbReference type="InterPro" id="IPR045584">
    <property type="entry name" value="Pilin-like"/>
</dbReference>
<sequence length="165" mass="18509">MIRRVKGFSIFELLITLSILAIIIGMSSNTFVDRIQKESSETIVQQIFHSLHFARMEAIKGNRVVSVCGTSDFQNCSLDWTQGSMVYIDVNRDGKFSPEDIVLRINKHKPNIVQVTSGKVISIKYAPNGRCTTRSTLTIHSNNIPACKIVVYDSGRARIEYGLKT</sequence>
<name>A0A0Q9YF30_9GAMM</name>
<comment type="similarity">
    <text evidence="9">Belongs to the GSP H family.</text>
</comment>
<comment type="subcellular location">
    <subcellularLocation>
        <location evidence="1">Cell inner membrane</location>
        <topology evidence="1">Single-pass membrane protein</topology>
    </subcellularLocation>
</comment>
<reference evidence="13" key="2">
    <citation type="journal article" date="2016" name="Genome Announc.">
        <title>Draft Genome Sequences of Two Novel Amoeba-Resistant Intranuclear Bacteria, 'Candidatus Berkiella cookevillensis' and 'Candidatus Berkiella aquae'.</title>
        <authorList>
            <person name="Mehari Y.T."/>
            <person name="Arivett B.A."/>
            <person name="Farone A.L."/>
            <person name="Gunderson J.H."/>
            <person name="Farone M.B."/>
        </authorList>
    </citation>
    <scope>NUCLEOTIDE SEQUENCE</scope>
    <source>
        <strain evidence="13">CC99</strain>
    </source>
</reference>
<evidence type="ECO:0000313" key="13">
    <source>
        <dbReference type="EMBL" id="MCS5709481.1"/>
    </source>
</evidence>
<keyword evidence="7" id="KW-1133">Transmembrane helix</keyword>
<keyword evidence="5" id="KW-0997">Cell inner membrane</keyword>
<comment type="caution">
    <text evidence="12">The sequence shown here is derived from an EMBL/GenBank/DDBJ whole genome shotgun (WGS) entry which is preliminary data.</text>
</comment>
<evidence type="ECO:0000256" key="2">
    <source>
        <dbReference type="ARBA" id="ARBA00021549"/>
    </source>
</evidence>
<feature type="domain" description="General secretion pathway GspH" evidence="11">
    <location>
        <begin position="44"/>
        <end position="143"/>
    </location>
</feature>